<reference evidence="1" key="1">
    <citation type="submission" date="2020-04" db="EMBL/GenBank/DDBJ databases">
        <authorList>
            <person name="Alioto T."/>
            <person name="Alioto T."/>
            <person name="Gomez Garrido J."/>
        </authorList>
    </citation>
    <scope>NUCLEOTIDE SEQUENCE</scope>
    <source>
        <strain evidence="1">A484AB</strain>
    </source>
</reference>
<protein>
    <submittedName>
        <fullName evidence="1">Uncharacterized protein</fullName>
    </submittedName>
</protein>
<comment type="caution">
    <text evidence="1">The sequence shown here is derived from an EMBL/GenBank/DDBJ whole genome shotgun (WGS) entry which is preliminary data.</text>
</comment>
<dbReference type="OrthoDB" id="10608757at2759"/>
<dbReference type="AlphaFoldDB" id="A0A7D9LII7"/>
<sequence>MARSCSYDWAGICIGDLHNKGYFNEACFKEHGKSGLHYIIYDVLKRTKLTTEVFKTRKFQENFLLQTREANRDVSFGYCMAACMEFHRSTFFPTNADFTQSMRTSCNHSGVLLSRFKEWVESFDVHHASRHSEKSSFPDQLKAGWFCMTKEFFANQRRKEVRTMPLGKKGILQDKISSKVIFSYEKGVEKIKKDLKVKLYECFPDLRYNILVEQSGTSE</sequence>
<evidence type="ECO:0000313" key="1">
    <source>
        <dbReference type="EMBL" id="CAB4032916.1"/>
    </source>
</evidence>
<dbReference type="EMBL" id="CACRXK020018808">
    <property type="protein sequence ID" value="CAB4032916.1"/>
    <property type="molecule type" value="Genomic_DNA"/>
</dbReference>
<gene>
    <name evidence="1" type="ORF">PACLA_8A060778</name>
</gene>
<dbReference type="Proteomes" id="UP001152795">
    <property type="component" value="Unassembled WGS sequence"/>
</dbReference>
<organism evidence="1 2">
    <name type="scientific">Paramuricea clavata</name>
    <name type="common">Red gorgonian</name>
    <name type="synonym">Violescent sea-whip</name>
    <dbReference type="NCBI Taxonomy" id="317549"/>
    <lineage>
        <taxon>Eukaryota</taxon>
        <taxon>Metazoa</taxon>
        <taxon>Cnidaria</taxon>
        <taxon>Anthozoa</taxon>
        <taxon>Octocorallia</taxon>
        <taxon>Malacalcyonacea</taxon>
        <taxon>Plexauridae</taxon>
        <taxon>Paramuricea</taxon>
    </lineage>
</organism>
<accession>A0A7D9LII7</accession>
<evidence type="ECO:0000313" key="2">
    <source>
        <dbReference type="Proteomes" id="UP001152795"/>
    </source>
</evidence>
<name>A0A7D9LII7_PARCT</name>
<proteinExistence type="predicted"/>
<keyword evidence="2" id="KW-1185">Reference proteome</keyword>